<comment type="caution">
    <text evidence="14">The sequence shown here is derived from an EMBL/GenBank/DDBJ whole genome shotgun (WGS) entry which is preliminary data.</text>
</comment>
<reference evidence="14" key="1">
    <citation type="submission" date="2013-11" db="EMBL/GenBank/DDBJ databases">
        <title>Genome sequence of the fusiform rust pathogen reveals effectors for host alternation and coevolution with pine.</title>
        <authorList>
            <consortium name="DOE Joint Genome Institute"/>
            <person name="Smith K."/>
            <person name="Pendleton A."/>
            <person name="Kubisiak T."/>
            <person name="Anderson C."/>
            <person name="Salamov A."/>
            <person name="Aerts A."/>
            <person name="Riley R."/>
            <person name="Clum A."/>
            <person name="Lindquist E."/>
            <person name="Ence D."/>
            <person name="Campbell M."/>
            <person name="Kronenberg Z."/>
            <person name="Feau N."/>
            <person name="Dhillon B."/>
            <person name="Hamelin R."/>
            <person name="Burleigh J."/>
            <person name="Smith J."/>
            <person name="Yandell M."/>
            <person name="Nelson C."/>
            <person name="Grigoriev I."/>
            <person name="Davis J."/>
        </authorList>
    </citation>
    <scope>NUCLEOTIDE SEQUENCE</scope>
    <source>
        <strain evidence="14">G11</strain>
    </source>
</reference>
<dbReference type="InterPro" id="IPR015422">
    <property type="entry name" value="PyrdxlP-dep_Trfase_small"/>
</dbReference>
<dbReference type="NCBIfam" id="TIGR01141">
    <property type="entry name" value="hisC"/>
    <property type="match status" value="1"/>
</dbReference>
<dbReference type="InterPro" id="IPR004839">
    <property type="entry name" value="Aminotransferase_I/II_large"/>
</dbReference>
<dbReference type="PANTHER" id="PTHR42885:SF2">
    <property type="entry name" value="HISTIDINOL-PHOSPHATE AMINOTRANSFERASE"/>
    <property type="match status" value="1"/>
</dbReference>
<dbReference type="AlphaFoldDB" id="A0A9P6NWQ4"/>
<evidence type="ECO:0000256" key="2">
    <source>
        <dbReference type="ARBA" id="ARBA00005011"/>
    </source>
</evidence>
<keyword evidence="9" id="KW-0368">Histidine biosynthesis</keyword>
<dbReference type="OrthoDB" id="2015537at2759"/>
<keyword evidence="7" id="KW-0808">Transferase</keyword>
<feature type="domain" description="Aminotransferase class I/classII large" evidence="13">
    <location>
        <begin position="38"/>
        <end position="396"/>
    </location>
</feature>
<protein>
    <recommendedName>
        <fullName evidence="4">histidinol-phosphate transaminase</fullName>
        <ecNumber evidence="4">2.6.1.9</ecNumber>
    </recommendedName>
    <alternativeName>
        <fullName evidence="10">Imidazole acetol-phosphate transaminase</fullName>
    </alternativeName>
</protein>
<comment type="cofactor">
    <cofactor evidence="1 12">
        <name>pyridoxal 5'-phosphate</name>
        <dbReference type="ChEBI" id="CHEBI:597326"/>
    </cofactor>
</comment>
<dbReference type="InterPro" id="IPR015421">
    <property type="entry name" value="PyrdxlP-dep_Trfase_major"/>
</dbReference>
<evidence type="ECO:0000313" key="15">
    <source>
        <dbReference type="Proteomes" id="UP000886653"/>
    </source>
</evidence>
<evidence type="ECO:0000256" key="9">
    <source>
        <dbReference type="ARBA" id="ARBA00023102"/>
    </source>
</evidence>
<comment type="similarity">
    <text evidence="3 12">Belongs to the class-II pyridoxal-phosphate-dependent aminotransferase family.</text>
</comment>
<evidence type="ECO:0000259" key="13">
    <source>
        <dbReference type="Pfam" id="PF00155"/>
    </source>
</evidence>
<dbReference type="InterPro" id="IPR005861">
    <property type="entry name" value="HisP_aminotrans"/>
</dbReference>
<dbReference type="GO" id="GO:0000105">
    <property type="term" value="P:L-histidine biosynthetic process"/>
    <property type="evidence" value="ECO:0007669"/>
    <property type="project" value="UniProtKB-KW"/>
</dbReference>
<evidence type="ECO:0000256" key="8">
    <source>
        <dbReference type="ARBA" id="ARBA00022898"/>
    </source>
</evidence>
<organism evidence="14 15">
    <name type="scientific">Cronartium quercuum f. sp. fusiforme G11</name>
    <dbReference type="NCBI Taxonomy" id="708437"/>
    <lineage>
        <taxon>Eukaryota</taxon>
        <taxon>Fungi</taxon>
        <taxon>Dikarya</taxon>
        <taxon>Basidiomycota</taxon>
        <taxon>Pucciniomycotina</taxon>
        <taxon>Pucciniomycetes</taxon>
        <taxon>Pucciniales</taxon>
        <taxon>Coleosporiaceae</taxon>
        <taxon>Cronartium</taxon>
    </lineage>
</organism>
<comment type="catalytic activity">
    <reaction evidence="11">
        <text>L-histidinol phosphate + 2-oxoglutarate = 3-(imidazol-4-yl)-2-oxopropyl phosphate + L-glutamate</text>
        <dbReference type="Rhea" id="RHEA:23744"/>
        <dbReference type="ChEBI" id="CHEBI:16810"/>
        <dbReference type="ChEBI" id="CHEBI:29985"/>
        <dbReference type="ChEBI" id="CHEBI:57766"/>
        <dbReference type="ChEBI" id="CHEBI:57980"/>
        <dbReference type="EC" id="2.6.1.9"/>
    </reaction>
</comment>
<keyword evidence="15" id="KW-1185">Reference proteome</keyword>
<sequence length="404" mass="44253">MSTSLQLGSQFEIQSFIRPNISSLKPYRCARDDYEVGILLDANENSLGNSLTSTLTEPPLDVHSLSLHRYPSPSNLPIKQNLCTYRNQSNPSLTPLEPENVFLGVGSDEVLDLLFRISCKPGHTESLGDQILITPPTYGMYTVCAHVNDLGVINVPLDQDFVIEPQKIIDAIISQPENRPIKLVILCSPGNPTGTTIPLKTIESILSNKSFTGLVVVDEAYIDFAGNDKSALLLLRKGYKNLVVVQTLSKGFGLAGIRLGIAYGSKELIQILNNTKAPYTISTPTSTLAYNATLLESLKKTQENIDQILSNRIWLSTHLLKLQGIGNILGASEANFILIEILRDGVPNSERAKKVYQTMAGGEVVVRYRGDEVGCKGCLRITVGTMNECEVVVKKLKETLELIP</sequence>
<evidence type="ECO:0000256" key="5">
    <source>
        <dbReference type="ARBA" id="ARBA00022576"/>
    </source>
</evidence>
<dbReference type="GO" id="GO:0030170">
    <property type="term" value="F:pyridoxal phosphate binding"/>
    <property type="evidence" value="ECO:0007669"/>
    <property type="project" value="InterPro"/>
</dbReference>
<keyword evidence="8 12" id="KW-0663">Pyridoxal phosphate</keyword>
<dbReference type="InterPro" id="IPR015424">
    <property type="entry name" value="PyrdxlP-dep_Trfase"/>
</dbReference>
<dbReference type="PANTHER" id="PTHR42885">
    <property type="entry name" value="HISTIDINOL-PHOSPHATE AMINOTRANSFERASE-RELATED"/>
    <property type="match status" value="1"/>
</dbReference>
<dbReference type="Proteomes" id="UP000886653">
    <property type="component" value="Unassembled WGS sequence"/>
</dbReference>
<dbReference type="CDD" id="cd00609">
    <property type="entry name" value="AAT_like"/>
    <property type="match status" value="1"/>
</dbReference>
<evidence type="ECO:0000256" key="6">
    <source>
        <dbReference type="ARBA" id="ARBA00022605"/>
    </source>
</evidence>
<dbReference type="Gene3D" id="3.90.1150.10">
    <property type="entry name" value="Aspartate Aminotransferase, domain 1"/>
    <property type="match status" value="1"/>
</dbReference>
<evidence type="ECO:0000256" key="12">
    <source>
        <dbReference type="RuleBase" id="RU003693"/>
    </source>
</evidence>
<evidence type="ECO:0000256" key="3">
    <source>
        <dbReference type="ARBA" id="ARBA00008392"/>
    </source>
</evidence>
<keyword evidence="6" id="KW-0028">Amino-acid biosynthesis</keyword>
<evidence type="ECO:0000256" key="7">
    <source>
        <dbReference type="ARBA" id="ARBA00022679"/>
    </source>
</evidence>
<evidence type="ECO:0000256" key="11">
    <source>
        <dbReference type="ARBA" id="ARBA00047481"/>
    </source>
</evidence>
<dbReference type="PROSITE" id="PS00599">
    <property type="entry name" value="AA_TRANSFER_CLASS_2"/>
    <property type="match status" value="1"/>
</dbReference>
<dbReference type="EMBL" id="MU167216">
    <property type="protein sequence ID" value="KAG0150916.1"/>
    <property type="molecule type" value="Genomic_DNA"/>
</dbReference>
<name>A0A9P6NWQ4_9BASI</name>
<proteinExistence type="inferred from homology"/>
<comment type="pathway">
    <text evidence="2">Amino-acid biosynthesis; L-histidine biosynthesis; L-histidine from 5-phospho-alpha-D-ribose 1-diphosphate: step 7/9.</text>
</comment>
<dbReference type="EC" id="2.6.1.9" evidence="4"/>
<dbReference type="InterPro" id="IPR001917">
    <property type="entry name" value="Aminotrans_II_pyridoxalP_BS"/>
</dbReference>
<keyword evidence="5" id="KW-0032">Aminotransferase</keyword>
<dbReference type="Pfam" id="PF00155">
    <property type="entry name" value="Aminotran_1_2"/>
    <property type="match status" value="1"/>
</dbReference>
<dbReference type="SUPFAM" id="SSF53383">
    <property type="entry name" value="PLP-dependent transferases"/>
    <property type="match status" value="1"/>
</dbReference>
<accession>A0A9P6NWQ4</accession>
<evidence type="ECO:0000313" key="14">
    <source>
        <dbReference type="EMBL" id="KAG0150916.1"/>
    </source>
</evidence>
<gene>
    <name evidence="14" type="ORF">CROQUDRAFT_72416</name>
</gene>
<evidence type="ECO:0000256" key="10">
    <source>
        <dbReference type="ARBA" id="ARBA00030262"/>
    </source>
</evidence>
<evidence type="ECO:0000256" key="4">
    <source>
        <dbReference type="ARBA" id="ARBA00012748"/>
    </source>
</evidence>
<dbReference type="Gene3D" id="3.40.640.10">
    <property type="entry name" value="Type I PLP-dependent aspartate aminotransferase-like (Major domain)"/>
    <property type="match status" value="1"/>
</dbReference>
<evidence type="ECO:0000256" key="1">
    <source>
        <dbReference type="ARBA" id="ARBA00001933"/>
    </source>
</evidence>
<dbReference type="GO" id="GO:0004400">
    <property type="term" value="F:histidinol-phosphate transaminase activity"/>
    <property type="evidence" value="ECO:0007669"/>
    <property type="project" value="UniProtKB-EC"/>
</dbReference>